<dbReference type="PANTHER" id="PTHR11236:SF48">
    <property type="entry name" value="ISOCHORISMATE SYNTHASE MENF"/>
    <property type="match status" value="1"/>
</dbReference>
<comment type="caution">
    <text evidence="6">The sequence shown here is derived from an EMBL/GenBank/DDBJ whole genome shotgun (WGS) entry which is preliminary data.</text>
</comment>
<accession>A0A0A2V7J2</accession>
<proteinExistence type="predicted"/>
<dbReference type="GO" id="GO:0008909">
    <property type="term" value="F:isochorismate synthase activity"/>
    <property type="evidence" value="ECO:0007669"/>
    <property type="project" value="InterPro"/>
</dbReference>
<dbReference type="Gene3D" id="3.60.120.10">
    <property type="entry name" value="Anthranilate synthase"/>
    <property type="match status" value="1"/>
</dbReference>
<dbReference type="AlphaFoldDB" id="A0A0A2V7J2"/>
<gene>
    <name evidence="6" type="ORF">BBAD15_g10940</name>
</gene>
<dbReference type="InterPro" id="IPR019996">
    <property type="entry name" value="Salicylate_synthase"/>
</dbReference>
<dbReference type="HOGENOM" id="CLU_006493_2_0_1"/>
<dbReference type="NCBIfam" id="TIGR03494">
    <property type="entry name" value="salicyl_syn"/>
    <property type="match status" value="1"/>
</dbReference>
<dbReference type="EMBL" id="ANFO01001152">
    <property type="protein sequence ID" value="KGQ03826.1"/>
    <property type="molecule type" value="Genomic_DNA"/>
</dbReference>
<evidence type="ECO:0000256" key="4">
    <source>
        <dbReference type="ARBA" id="ARBA00023239"/>
    </source>
</evidence>
<feature type="domain" description="Chorismate-utilising enzyme C-terminal" evidence="5">
    <location>
        <begin position="175"/>
        <end position="427"/>
    </location>
</feature>
<keyword evidence="6" id="KW-0670">Pyruvate</keyword>
<evidence type="ECO:0000256" key="3">
    <source>
        <dbReference type="ARBA" id="ARBA00022842"/>
    </source>
</evidence>
<organism evidence="6 7">
    <name type="scientific">Beauveria bassiana D1-5</name>
    <dbReference type="NCBI Taxonomy" id="1245745"/>
    <lineage>
        <taxon>Eukaryota</taxon>
        <taxon>Fungi</taxon>
        <taxon>Dikarya</taxon>
        <taxon>Ascomycota</taxon>
        <taxon>Pezizomycotina</taxon>
        <taxon>Sordariomycetes</taxon>
        <taxon>Hypocreomycetidae</taxon>
        <taxon>Hypocreales</taxon>
        <taxon>Cordycipitaceae</taxon>
        <taxon>Beauveria</taxon>
    </lineage>
</organism>
<dbReference type="GO" id="GO:0006541">
    <property type="term" value="P:glutamine metabolic process"/>
    <property type="evidence" value="ECO:0007669"/>
    <property type="project" value="EnsemblFungi"/>
</dbReference>
<dbReference type="Proteomes" id="UP000030106">
    <property type="component" value="Unassembled WGS sequence"/>
</dbReference>
<dbReference type="STRING" id="1245745.A0A0A2V7J2"/>
<dbReference type="GO" id="GO:0005950">
    <property type="term" value="C:anthranilate synthase complex"/>
    <property type="evidence" value="ECO:0007669"/>
    <property type="project" value="EnsemblFungi"/>
</dbReference>
<dbReference type="SUPFAM" id="SSF56322">
    <property type="entry name" value="ADC synthase"/>
    <property type="match status" value="1"/>
</dbReference>
<dbReference type="InterPro" id="IPR005801">
    <property type="entry name" value="ADC_synthase"/>
</dbReference>
<evidence type="ECO:0000259" key="5">
    <source>
        <dbReference type="Pfam" id="PF00425"/>
    </source>
</evidence>
<dbReference type="PANTHER" id="PTHR11236">
    <property type="entry name" value="AMINOBENZOATE/ANTHRANILATE SYNTHASE"/>
    <property type="match status" value="1"/>
</dbReference>
<dbReference type="GO" id="GO:0004049">
    <property type="term" value="F:anthranilate synthase activity"/>
    <property type="evidence" value="ECO:0007669"/>
    <property type="project" value="EnsemblFungi"/>
</dbReference>
<keyword evidence="4 6" id="KW-0456">Lyase</keyword>
<name>A0A0A2V7J2_BEABA</name>
<comment type="cofactor">
    <cofactor evidence="1">
        <name>Mg(2+)</name>
        <dbReference type="ChEBI" id="CHEBI:18420"/>
    </cofactor>
</comment>
<keyword evidence="3" id="KW-0460">Magnesium</keyword>
<dbReference type="InterPro" id="IPR015890">
    <property type="entry name" value="Chorismate_C"/>
</dbReference>
<evidence type="ECO:0000256" key="1">
    <source>
        <dbReference type="ARBA" id="ARBA00001946"/>
    </source>
</evidence>
<dbReference type="InterPro" id="IPR019999">
    <property type="entry name" value="Anth_synth_I-like"/>
</dbReference>
<keyword evidence="2" id="KW-0479">Metal-binding</keyword>
<evidence type="ECO:0000313" key="6">
    <source>
        <dbReference type="EMBL" id="KGQ03826.1"/>
    </source>
</evidence>
<evidence type="ECO:0000256" key="2">
    <source>
        <dbReference type="ARBA" id="ARBA00022723"/>
    </source>
</evidence>
<dbReference type="GO" id="GO:0046872">
    <property type="term" value="F:metal ion binding"/>
    <property type="evidence" value="ECO:0007669"/>
    <property type="project" value="UniProtKB-KW"/>
</dbReference>
<dbReference type="Pfam" id="PF00425">
    <property type="entry name" value="Chorismate_bind"/>
    <property type="match status" value="1"/>
</dbReference>
<dbReference type="GO" id="GO:0000162">
    <property type="term" value="P:L-tryptophan biosynthetic process"/>
    <property type="evidence" value="ECO:0007669"/>
    <property type="project" value="EnsemblFungi"/>
</dbReference>
<sequence length="441" mass="47626">MTDTRTELRLNLPADRTLAAIVSLIRQNPTEDYYVYERPPCWYVGLGKRASLTLSPDGSQAITESEEGCQTVPVTASLAHYARQFRAQHASTGQRVFGMVGFNYAACIRGIAFPAGEWPLLSLLVPRDELVFDAGEVTILAQSDDQCQRLARQLQDITPAPAGSALLADLTAQGKDYQQQVTRALEEIAAGEYTKVIVSRALTLAERIDMPATLWCGRMSNTPARSFLLQQGAYAATGFSPEMVVTVEQDIVTSEPLAGTRALSGSASEDAYNRAELQSDSKEIVEHVISVKAAIGELETLCVRDSVTVTDLMSVRERGSVQHLGSQVCGKLASGRDAWDAFDVLFPAITASGIPKIPALAAILRLEAVPRELYSGAILMLEGDRSFEAALVLRSAFQDAQRSWIQAGAGVIAQSNALRELTETCEKLSSVAPYLVVSPAK</sequence>
<evidence type="ECO:0000313" key="7">
    <source>
        <dbReference type="Proteomes" id="UP000030106"/>
    </source>
</evidence>
<protein>
    <submittedName>
        <fullName evidence="6">Isochorismate synthase/isochorismate-pyruvate lyase mbtI</fullName>
    </submittedName>
</protein>
<reference evidence="6 7" key="1">
    <citation type="submission" date="2012-10" db="EMBL/GenBank/DDBJ databases">
        <title>Genome sequencing and analysis of entomopathogenic fungi Beauveria bassiana D1-5.</title>
        <authorList>
            <person name="Li Q."/>
            <person name="Wang L."/>
            <person name="Zhang Z."/>
            <person name="Wang Q."/>
            <person name="Ren J."/>
            <person name="Wang M."/>
            <person name="Xu W."/>
            <person name="Wang J."/>
            <person name="Lu Y."/>
            <person name="Du Q."/>
            <person name="Sun Z."/>
        </authorList>
    </citation>
    <scope>NUCLEOTIDE SEQUENCE [LARGE SCALE GENOMIC DNA]</scope>
    <source>
        <strain evidence="6 7">D1-5</strain>
    </source>
</reference>